<dbReference type="PANTHER" id="PTHR13780">
    <property type="entry name" value="AMP-ACTIVATED PROTEIN KINASE, GAMMA REGULATORY SUBUNIT"/>
    <property type="match status" value="1"/>
</dbReference>
<evidence type="ECO:0000256" key="2">
    <source>
        <dbReference type="ARBA" id="ARBA00023122"/>
    </source>
</evidence>
<keyword evidence="1" id="KW-0677">Repeat</keyword>
<feature type="region of interest" description="Disordered" evidence="4">
    <location>
        <begin position="177"/>
        <end position="198"/>
    </location>
</feature>
<dbReference type="InterPro" id="IPR046342">
    <property type="entry name" value="CBS_dom_sf"/>
</dbReference>
<dbReference type="Gene3D" id="3.10.580.10">
    <property type="entry name" value="CBS-domain"/>
    <property type="match status" value="2"/>
</dbReference>
<keyword evidence="2 3" id="KW-0129">CBS domain</keyword>
<dbReference type="SUPFAM" id="SSF54631">
    <property type="entry name" value="CBS-domain pair"/>
    <property type="match status" value="2"/>
</dbReference>
<gene>
    <name evidence="6" type="ORF">IWQ60_012147</name>
</gene>
<dbReference type="OrthoDB" id="449052at2759"/>
<proteinExistence type="predicted"/>
<dbReference type="EMBL" id="JANBPT010001635">
    <property type="protein sequence ID" value="KAJ1906139.1"/>
    <property type="molecule type" value="Genomic_DNA"/>
</dbReference>
<evidence type="ECO:0000256" key="3">
    <source>
        <dbReference type="PROSITE-ProRule" id="PRU00703"/>
    </source>
</evidence>
<accession>A0A9W8DHU6</accession>
<sequence length="400" mass="43907">MVSLGDPVAQEVDHFLNDRRIQDLLDLLPPPGRRPVVDVEETTPVERVFHTLADHDYQSLPVYRRTADGAKDYTGIVSVMDLLALLVLNENAPLPVNGIAVPTPSNSSPSTSPKKPHWDHVLSLPVSRALGDLAHQPHHCQVLKSSDSLRNLIGYFAQGGHYRAIVLADPADRQDVVPGSAAARADDDRSGAPPASHEPARFVSRTDLVRYLWHHHAQFPALMDLSLPNFVNRIHGVVSPPASPTQGTRHALAILQERQQERPTMVPMTTLAIDAFHLMHRRQVSALAIVDSFAAVPHQTPVDPDEPTGPLTTELAATHLRRLSYHQLGLLDKPVVAFLLATQDDAPTPFVVRTRFTFSQCLAGLLQTASRRAWLVDDMDDHPLAVISMADVLKAFVSST</sequence>
<protein>
    <recommendedName>
        <fullName evidence="5">CBS domain-containing protein</fullName>
    </recommendedName>
</protein>
<dbReference type="PROSITE" id="PS51371">
    <property type="entry name" value="CBS"/>
    <property type="match status" value="1"/>
</dbReference>
<dbReference type="InterPro" id="IPR000644">
    <property type="entry name" value="CBS_dom"/>
</dbReference>
<evidence type="ECO:0000256" key="4">
    <source>
        <dbReference type="SAM" id="MobiDB-lite"/>
    </source>
</evidence>
<keyword evidence="7" id="KW-1185">Reference proteome</keyword>
<name>A0A9W8DHU6_9FUNG</name>
<comment type="caution">
    <text evidence="6">The sequence shown here is derived from an EMBL/GenBank/DDBJ whole genome shotgun (WGS) entry which is preliminary data.</text>
</comment>
<feature type="domain" description="CBS" evidence="5">
    <location>
        <begin position="32"/>
        <end position="94"/>
    </location>
</feature>
<dbReference type="PANTHER" id="PTHR13780:SF128">
    <property type="entry name" value="CBS DOMAIN-CONTAINING PROTEIN"/>
    <property type="match status" value="1"/>
</dbReference>
<dbReference type="AlphaFoldDB" id="A0A9W8DHU6"/>
<evidence type="ECO:0000313" key="7">
    <source>
        <dbReference type="Proteomes" id="UP001150569"/>
    </source>
</evidence>
<reference evidence="6" key="1">
    <citation type="submission" date="2022-07" db="EMBL/GenBank/DDBJ databases">
        <title>Phylogenomic reconstructions and comparative analyses of Kickxellomycotina fungi.</title>
        <authorList>
            <person name="Reynolds N.K."/>
            <person name="Stajich J.E."/>
            <person name="Barry K."/>
            <person name="Grigoriev I.V."/>
            <person name="Crous P."/>
            <person name="Smith M.E."/>
        </authorList>
    </citation>
    <scope>NUCLEOTIDE SEQUENCE</scope>
    <source>
        <strain evidence="6">RSA 861</strain>
    </source>
</reference>
<dbReference type="Proteomes" id="UP001150569">
    <property type="component" value="Unassembled WGS sequence"/>
</dbReference>
<evidence type="ECO:0000256" key="1">
    <source>
        <dbReference type="ARBA" id="ARBA00022737"/>
    </source>
</evidence>
<evidence type="ECO:0000259" key="5">
    <source>
        <dbReference type="PROSITE" id="PS51371"/>
    </source>
</evidence>
<organism evidence="6 7">
    <name type="scientific">Tieghemiomyces parasiticus</name>
    <dbReference type="NCBI Taxonomy" id="78921"/>
    <lineage>
        <taxon>Eukaryota</taxon>
        <taxon>Fungi</taxon>
        <taxon>Fungi incertae sedis</taxon>
        <taxon>Zoopagomycota</taxon>
        <taxon>Kickxellomycotina</taxon>
        <taxon>Dimargaritomycetes</taxon>
        <taxon>Dimargaritales</taxon>
        <taxon>Dimargaritaceae</taxon>
        <taxon>Tieghemiomyces</taxon>
    </lineage>
</organism>
<dbReference type="InterPro" id="IPR050511">
    <property type="entry name" value="AMPK_gamma/SDS23_families"/>
</dbReference>
<dbReference type="Pfam" id="PF00571">
    <property type="entry name" value="CBS"/>
    <property type="match status" value="1"/>
</dbReference>
<evidence type="ECO:0000313" key="6">
    <source>
        <dbReference type="EMBL" id="KAJ1906139.1"/>
    </source>
</evidence>